<proteinExistence type="predicted"/>
<dbReference type="InterPro" id="IPR000801">
    <property type="entry name" value="Esterase-like"/>
</dbReference>
<dbReference type="InterPro" id="IPR050583">
    <property type="entry name" value="Mycobacterial_A85_antigen"/>
</dbReference>
<sequence length="368" mass="42546">MVLKRTNWPAGRLLTLEHTSKVLADNPLGDPTTRLLDVWLPPQYDKAAAGRAQRYPVLFDLVGYTGSGKSHTNWHNFDENVPERVARLIHERKMGPCLVVFPDCFTALGGNQYINSSAIGRYADYLTKELIPFVDREFRTFADRDHRGCFGKSSGGYGAMVHGMKYSRYWGAIANHSGDAYFDFVYRCDWPNSLNEFAKHRLRQRKEGRINVVREQEALEEGFDDGRVRRFLNAIWKKEKLSNAEVHSLMNLAMAATYDPDPEAPNGFRLPFNLETGEIIPARWRRWLKHDPVNLVTRYAKNLKTLRGIFIDCGWRDQYQIHFGARILSKRLTQAGVEHRYEEFAGTHSGIDYRMNRSIPFLYRALRP</sequence>
<dbReference type="AlphaFoldDB" id="A0A382CJ44"/>
<dbReference type="PANTHER" id="PTHR48098:SF1">
    <property type="entry name" value="DIACYLGLYCEROL ACYLTRANSFERASE_MYCOLYLTRANSFERASE AG85A"/>
    <property type="match status" value="1"/>
</dbReference>
<protein>
    <recommendedName>
        <fullName evidence="2">Enterochelin esterase</fullName>
    </recommendedName>
</protein>
<accession>A0A382CJ44</accession>
<dbReference type="GO" id="GO:0016747">
    <property type="term" value="F:acyltransferase activity, transferring groups other than amino-acyl groups"/>
    <property type="evidence" value="ECO:0007669"/>
    <property type="project" value="TreeGrafter"/>
</dbReference>
<dbReference type="Pfam" id="PF00756">
    <property type="entry name" value="Esterase"/>
    <property type="match status" value="1"/>
</dbReference>
<dbReference type="Gene3D" id="3.40.50.1820">
    <property type="entry name" value="alpha/beta hydrolase"/>
    <property type="match status" value="1"/>
</dbReference>
<name>A0A382CJ44_9ZZZZ</name>
<dbReference type="SUPFAM" id="SSF53474">
    <property type="entry name" value="alpha/beta-Hydrolases"/>
    <property type="match status" value="1"/>
</dbReference>
<dbReference type="PANTHER" id="PTHR48098">
    <property type="entry name" value="ENTEROCHELIN ESTERASE-RELATED"/>
    <property type="match status" value="1"/>
</dbReference>
<evidence type="ECO:0000313" key="1">
    <source>
        <dbReference type="EMBL" id="SVB26228.1"/>
    </source>
</evidence>
<dbReference type="EMBL" id="UINC01034808">
    <property type="protein sequence ID" value="SVB26228.1"/>
    <property type="molecule type" value="Genomic_DNA"/>
</dbReference>
<gene>
    <name evidence="1" type="ORF">METZ01_LOCUS179082</name>
</gene>
<evidence type="ECO:0008006" key="2">
    <source>
        <dbReference type="Google" id="ProtNLM"/>
    </source>
</evidence>
<dbReference type="InterPro" id="IPR029058">
    <property type="entry name" value="AB_hydrolase_fold"/>
</dbReference>
<reference evidence="1" key="1">
    <citation type="submission" date="2018-05" db="EMBL/GenBank/DDBJ databases">
        <authorList>
            <person name="Lanie J.A."/>
            <person name="Ng W.-L."/>
            <person name="Kazmierczak K.M."/>
            <person name="Andrzejewski T.M."/>
            <person name="Davidsen T.M."/>
            <person name="Wayne K.J."/>
            <person name="Tettelin H."/>
            <person name="Glass J.I."/>
            <person name="Rusch D."/>
            <person name="Podicherti R."/>
            <person name="Tsui H.-C.T."/>
            <person name="Winkler M.E."/>
        </authorList>
    </citation>
    <scope>NUCLEOTIDE SEQUENCE</scope>
</reference>
<organism evidence="1">
    <name type="scientific">marine metagenome</name>
    <dbReference type="NCBI Taxonomy" id="408172"/>
    <lineage>
        <taxon>unclassified sequences</taxon>
        <taxon>metagenomes</taxon>
        <taxon>ecological metagenomes</taxon>
    </lineage>
</organism>